<evidence type="ECO:0000256" key="4">
    <source>
        <dbReference type="ARBA" id="ARBA00022801"/>
    </source>
</evidence>
<organism evidence="8 9">
    <name type="scientific">Ectobacillus antri</name>
    <dbReference type="NCBI Taxonomy" id="2486280"/>
    <lineage>
        <taxon>Bacteria</taxon>
        <taxon>Bacillati</taxon>
        <taxon>Bacillota</taxon>
        <taxon>Bacilli</taxon>
        <taxon>Bacillales</taxon>
        <taxon>Bacillaceae</taxon>
        <taxon>Ectobacillus</taxon>
    </lineage>
</organism>
<feature type="domain" description="HD" evidence="7">
    <location>
        <begin position="18"/>
        <end position="132"/>
    </location>
</feature>
<dbReference type="NCBIfam" id="TIGR00488">
    <property type="entry name" value="bis(5'-nucleosyl)-tetraphosphatase (symmetrical) YqeK"/>
    <property type="match status" value="1"/>
</dbReference>
<evidence type="ECO:0000259" key="7">
    <source>
        <dbReference type="PROSITE" id="PS51831"/>
    </source>
</evidence>
<dbReference type="PROSITE" id="PS51831">
    <property type="entry name" value="HD"/>
    <property type="match status" value="1"/>
</dbReference>
<dbReference type="CDD" id="cd00077">
    <property type="entry name" value="HDc"/>
    <property type="match status" value="1"/>
</dbReference>
<sequence length="186" mass="21670">MEQKEALEIVRKQLHDKRYVHTIGVMETAIQLARRFGADEKKAELAAIFHDYAKCRPIREMQEIIERENMPKDLLDHNKELWHAPVGAYLVQEEVGIYDKDILQAIAYHTSGHTEMTLLDKVVWVADYIEPGRQFPGVEQVRELAKQDLDAALLQALKNTITYLLQKNQRVYPLTFHTYNALLKEE</sequence>
<keyword evidence="3" id="KW-0547">Nucleotide-binding</keyword>
<keyword evidence="2" id="KW-0479">Metal-binding</keyword>
<comment type="caution">
    <text evidence="8">The sequence shown here is derived from an EMBL/GenBank/DDBJ whole genome shotgun (WGS) entry which is preliminary data.</text>
</comment>
<dbReference type="InterPro" id="IPR051094">
    <property type="entry name" value="Diverse_Catalytic_Enzymes"/>
</dbReference>
<evidence type="ECO:0000256" key="6">
    <source>
        <dbReference type="ARBA" id="ARBA00049417"/>
    </source>
</evidence>
<evidence type="ECO:0000313" key="9">
    <source>
        <dbReference type="Proteomes" id="UP001218246"/>
    </source>
</evidence>
<dbReference type="EC" id="3.6.1.41" evidence="1"/>
<dbReference type="RefSeq" id="WP_124563332.1">
    <property type="nucleotide sequence ID" value="NZ_JARRRY010000001.1"/>
</dbReference>
<dbReference type="SMART" id="SM00471">
    <property type="entry name" value="HDc"/>
    <property type="match status" value="1"/>
</dbReference>
<dbReference type="InterPro" id="IPR005249">
    <property type="entry name" value="YqeK"/>
</dbReference>
<name>A0ABT6H1W1_9BACI</name>
<evidence type="ECO:0000256" key="3">
    <source>
        <dbReference type="ARBA" id="ARBA00022741"/>
    </source>
</evidence>
<proteinExistence type="predicted"/>
<keyword evidence="4 8" id="KW-0378">Hydrolase</keyword>
<evidence type="ECO:0000313" key="8">
    <source>
        <dbReference type="EMBL" id="MDG5753223.1"/>
    </source>
</evidence>
<keyword evidence="9" id="KW-1185">Reference proteome</keyword>
<accession>A0ABT6H1W1</accession>
<keyword evidence="5" id="KW-0408">Iron</keyword>
<dbReference type="InterPro" id="IPR006675">
    <property type="entry name" value="HDIG_dom"/>
</dbReference>
<dbReference type="EMBL" id="JARULN010000002">
    <property type="protein sequence ID" value="MDG5753223.1"/>
    <property type="molecule type" value="Genomic_DNA"/>
</dbReference>
<reference evidence="8 9" key="1">
    <citation type="submission" date="2023-04" db="EMBL/GenBank/DDBJ databases">
        <title>Ectobacillus antri isolated from activated sludge.</title>
        <authorList>
            <person name="Yan P."/>
            <person name="Liu X."/>
        </authorList>
    </citation>
    <scope>NUCLEOTIDE SEQUENCE [LARGE SCALE GENOMIC DNA]</scope>
    <source>
        <strain evidence="8 9">C18H</strain>
    </source>
</reference>
<comment type="catalytic activity">
    <reaction evidence="6">
        <text>P(1),P(4)-bis(5'-adenosyl) tetraphosphate + H2O = 2 ADP + 2 H(+)</text>
        <dbReference type="Rhea" id="RHEA:24252"/>
        <dbReference type="ChEBI" id="CHEBI:15377"/>
        <dbReference type="ChEBI" id="CHEBI:15378"/>
        <dbReference type="ChEBI" id="CHEBI:58141"/>
        <dbReference type="ChEBI" id="CHEBI:456216"/>
        <dbReference type="EC" id="3.6.1.41"/>
    </reaction>
</comment>
<gene>
    <name evidence="8" type="primary">yqeK</name>
    <name evidence="8" type="ORF">P6P90_04325</name>
</gene>
<dbReference type="PANTHER" id="PTHR35795:SF1">
    <property type="entry name" value="BIS(5'-NUCLEOSYL)-TETRAPHOSPHATASE, SYMMETRICAL"/>
    <property type="match status" value="1"/>
</dbReference>
<dbReference type="Gene3D" id="1.10.3210.10">
    <property type="entry name" value="Hypothetical protein af1432"/>
    <property type="match status" value="1"/>
</dbReference>
<dbReference type="InterPro" id="IPR003607">
    <property type="entry name" value="HD/PDEase_dom"/>
</dbReference>
<dbReference type="Proteomes" id="UP001218246">
    <property type="component" value="Unassembled WGS sequence"/>
</dbReference>
<dbReference type="PANTHER" id="PTHR35795">
    <property type="entry name" value="SLR1885 PROTEIN"/>
    <property type="match status" value="1"/>
</dbReference>
<evidence type="ECO:0000256" key="5">
    <source>
        <dbReference type="ARBA" id="ARBA00023004"/>
    </source>
</evidence>
<dbReference type="InterPro" id="IPR006674">
    <property type="entry name" value="HD_domain"/>
</dbReference>
<protein>
    <recommendedName>
        <fullName evidence="1">bis(5'-nucleosyl)-tetraphosphatase (symmetrical)</fullName>
        <ecNumber evidence="1">3.6.1.41</ecNumber>
    </recommendedName>
</protein>
<evidence type="ECO:0000256" key="2">
    <source>
        <dbReference type="ARBA" id="ARBA00022723"/>
    </source>
</evidence>
<dbReference type="GO" id="GO:0008803">
    <property type="term" value="F:bis(5'-nucleosyl)-tetraphosphatase (symmetrical) activity"/>
    <property type="evidence" value="ECO:0007669"/>
    <property type="project" value="UniProtKB-EC"/>
</dbReference>
<dbReference type="NCBIfam" id="TIGR00277">
    <property type="entry name" value="HDIG"/>
    <property type="match status" value="1"/>
</dbReference>
<dbReference type="SUPFAM" id="SSF109604">
    <property type="entry name" value="HD-domain/PDEase-like"/>
    <property type="match status" value="1"/>
</dbReference>
<dbReference type="Pfam" id="PF01966">
    <property type="entry name" value="HD"/>
    <property type="match status" value="1"/>
</dbReference>
<evidence type="ECO:0000256" key="1">
    <source>
        <dbReference type="ARBA" id="ARBA00012506"/>
    </source>
</evidence>